<dbReference type="AlphaFoldDB" id="A0A5J9U0J9"/>
<evidence type="ECO:0000313" key="4">
    <source>
        <dbReference type="Proteomes" id="UP000324897"/>
    </source>
</evidence>
<keyword evidence="1" id="KW-1133">Transmembrane helix</keyword>
<dbReference type="OrthoDB" id="687800at2759"/>
<keyword evidence="4" id="KW-1185">Reference proteome</keyword>
<reference evidence="2 4" key="1">
    <citation type="journal article" date="2019" name="Sci. Rep.">
        <title>A high-quality genome of Eragrostis curvula grass provides insights into Poaceae evolution and supports new strategies to enhance forage quality.</title>
        <authorList>
            <person name="Carballo J."/>
            <person name="Santos B.A.C.M."/>
            <person name="Zappacosta D."/>
            <person name="Garbus I."/>
            <person name="Selva J.P."/>
            <person name="Gallo C.A."/>
            <person name="Diaz A."/>
            <person name="Albertini E."/>
            <person name="Caccamo M."/>
            <person name="Echenique V."/>
        </authorList>
    </citation>
    <scope>NUCLEOTIDE SEQUENCE [LARGE SCALE GENOMIC DNA]</scope>
    <source>
        <strain evidence="4">cv. Victoria</strain>
        <tissue evidence="2">Leaf</tissue>
    </source>
</reference>
<dbReference type="Pfam" id="PF20100">
    <property type="entry name" value="DUF6490"/>
    <property type="match status" value="1"/>
</dbReference>
<dbReference type="PANTHER" id="PTHR46610">
    <property type="entry name" value="OS05G0181300 PROTEIN"/>
    <property type="match status" value="1"/>
</dbReference>
<proteinExistence type="predicted"/>
<dbReference type="PANTHER" id="PTHR46610:SF20">
    <property type="entry name" value="OS05G0181300 PROTEIN"/>
    <property type="match status" value="1"/>
</dbReference>
<evidence type="ECO:0000256" key="1">
    <source>
        <dbReference type="SAM" id="Phobius"/>
    </source>
</evidence>
<keyword evidence="1" id="KW-0472">Membrane</keyword>
<accession>A0A5J9U0J9</accession>
<feature type="transmembrane region" description="Helical" evidence="1">
    <location>
        <begin position="35"/>
        <end position="59"/>
    </location>
</feature>
<feature type="transmembrane region" description="Helical" evidence="1">
    <location>
        <begin position="65"/>
        <end position="82"/>
    </location>
</feature>
<dbReference type="EMBL" id="RWGY01000029">
    <property type="protein sequence ID" value="TVU17185.1"/>
    <property type="molecule type" value="Genomic_DNA"/>
</dbReference>
<sequence>MHSACRGVAIVPAACADPNAQSTEEKEASHSRSSLLVLMGAASLVLVTYNFAIAAWLARRDPGELAFVAGAYAALAALFLCLRRVERLTPESPAAERRRLHVAVWALSTGLSCAFAYRVSLLMPAALVALVVIIWCMTSFVVLMGFYLLVLCNCNGQRDNVGCEAVGESEPFIKKARPTDEMV</sequence>
<feature type="transmembrane region" description="Helical" evidence="1">
    <location>
        <begin position="125"/>
        <end position="150"/>
    </location>
</feature>
<dbReference type="Gramene" id="TVU17185">
    <property type="protein sequence ID" value="TVU17185"/>
    <property type="gene ID" value="EJB05_33202"/>
</dbReference>
<evidence type="ECO:0000313" key="2">
    <source>
        <dbReference type="EMBL" id="TVU17173.1"/>
    </source>
</evidence>
<feature type="transmembrane region" description="Helical" evidence="1">
    <location>
        <begin position="102"/>
        <end position="119"/>
    </location>
</feature>
<dbReference type="EMBL" id="RWGY01000029">
    <property type="protein sequence ID" value="TVU17173.1"/>
    <property type="molecule type" value="Genomic_DNA"/>
</dbReference>
<name>A0A5J9U0J9_9POAL</name>
<gene>
    <name evidence="2" type="ORF">EJB05_33190</name>
    <name evidence="3" type="ORF">EJB05_33202</name>
</gene>
<comment type="caution">
    <text evidence="2">The sequence shown here is derived from an EMBL/GenBank/DDBJ whole genome shotgun (WGS) entry which is preliminary data.</text>
</comment>
<evidence type="ECO:0000313" key="3">
    <source>
        <dbReference type="EMBL" id="TVU17185.1"/>
    </source>
</evidence>
<keyword evidence="1" id="KW-0812">Transmembrane</keyword>
<dbReference type="Gramene" id="TVU17173">
    <property type="protein sequence ID" value="TVU17173"/>
    <property type="gene ID" value="EJB05_33190"/>
</dbReference>
<dbReference type="Proteomes" id="UP000324897">
    <property type="component" value="Chromosome 7"/>
</dbReference>
<feature type="non-terminal residue" evidence="2">
    <location>
        <position position="1"/>
    </location>
</feature>
<dbReference type="InterPro" id="IPR045501">
    <property type="entry name" value="DUF6490"/>
</dbReference>
<organism evidence="2 4">
    <name type="scientific">Eragrostis curvula</name>
    <name type="common">weeping love grass</name>
    <dbReference type="NCBI Taxonomy" id="38414"/>
    <lineage>
        <taxon>Eukaryota</taxon>
        <taxon>Viridiplantae</taxon>
        <taxon>Streptophyta</taxon>
        <taxon>Embryophyta</taxon>
        <taxon>Tracheophyta</taxon>
        <taxon>Spermatophyta</taxon>
        <taxon>Magnoliopsida</taxon>
        <taxon>Liliopsida</taxon>
        <taxon>Poales</taxon>
        <taxon>Poaceae</taxon>
        <taxon>PACMAD clade</taxon>
        <taxon>Chloridoideae</taxon>
        <taxon>Eragrostideae</taxon>
        <taxon>Eragrostidinae</taxon>
        <taxon>Eragrostis</taxon>
    </lineage>
</organism>
<protein>
    <submittedName>
        <fullName evidence="2">Uncharacterized protein</fullName>
    </submittedName>
</protein>